<dbReference type="GO" id="GO:0006338">
    <property type="term" value="P:chromatin remodeling"/>
    <property type="evidence" value="ECO:0007669"/>
    <property type="project" value="InterPro"/>
</dbReference>
<protein>
    <submittedName>
        <fullName evidence="6">Zinc finger HIT domain-containing protein 1</fullName>
    </submittedName>
</protein>
<feature type="compositionally biased region" description="Low complexity" evidence="4">
    <location>
        <begin position="222"/>
        <end position="252"/>
    </location>
</feature>
<evidence type="ECO:0000256" key="4">
    <source>
        <dbReference type="SAM" id="MobiDB-lite"/>
    </source>
</evidence>
<dbReference type="OrthoDB" id="74807at2759"/>
<dbReference type="GO" id="GO:0005634">
    <property type="term" value="C:nucleus"/>
    <property type="evidence" value="ECO:0007669"/>
    <property type="project" value="UniProtKB-ARBA"/>
</dbReference>
<evidence type="ECO:0000259" key="5">
    <source>
        <dbReference type="Pfam" id="PF04438"/>
    </source>
</evidence>
<evidence type="ECO:0000256" key="2">
    <source>
        <dbReference type="ARBA" id="ARBA00022771"/>
    </source>
</evidence>
<dbReference type="InterPro" id="IPR039723">
    <property type="entry name" value="Vps71/ZNHIT1"/>
</dbReference>
<dbReference type="PANTHER" id="PTHR13093">
    <property type="entry name" value="ZINC FINGER HIT DOMAIN CONTAINING PROTEIN 1"/>
    <property type="match status" value="1"/>
</dbReference>
<feature type="compositionally biased region" description="Low complexity" evidence="4">
    <location>
        <begin position="147"/>
        <end position="174"/>
    </location>
</feature>
<feature type="domain" description="HIT-type" evidence="5">
    <location>
        <begin position="335"/>
        <end position="363"/>
    </location>
</feature>
<dbReference type="AlphaFoldDB" id="A0A175VTA4"/>
<organism evidence="6 7">
    <name type="scientific">Madurella mycetomatis</name>
    <dbReference type="NCBI Taxonomy" id="100816"/>
    <lineage>
        <taxon>Eukaryota</taxon>
        <taxon>Fungi</taxon>
        <taxon>Dikarya</taxon>
        <taxon>Ascomycota</taxon>
        <taxon>Pezizomycotina</taxon>
        <taxon>Sordariomycetes</taxon>
        <taxon>Sordariomycetidae</taxon>
        <taxon>Sordariales</taxon>
        <taxon>Sordariales incertae sedis</taxon>
        <taxon>Madurella</taxon>
    </lineage>
</organism>
<keyword evidence="7" id="KW-1185">Reference proteome</keyword>
<reference evidence="6 7" key="1">
    <citation type="journal article" date="2016" name="Genome Announc.">
        <title>Genome Sequence of Madurella mycetomatis mm55, Isolated from a Human Mycetoma Case in Sudan.</title>
        <authorList>
            <person name="Smit S."/>
            <person name="Derks M.F."/>
            <person name="Bervoets S."/>
            <person name="Fahal A."/>
            <person name="van Leeuwen W."/>
            <person name="van Belkum A."/>
            <person name="van de Sande W.W."/>
        </authorList>
    </citation>
    <scope>NUCLEOTIDE SEQUENCE [LARGE SCALE GENOMIC DNA]</scope>
    <source>
        <strain evidence="7">mm55</strain>
    </source>
</reference>
<comment type="caution">
    <text evidence="6">The sequence shown here is derived from an EMBL/GenBank/DDBJ whole genome shotgun (WGS) entry which is preliminary data.</text>
</comment>
<evidence type="ECO:0000313" key="6">
    <source>
        <dbReference type="EMBL" id="KXX74260.1"/>
    </source>
</evidence>
<dbReference type="VEuPathDB" id="FungiDB:MMYC01_208775"/>
<dbReference type="InterPro" id="IPR007529">
    <property type="entry name" value="Znf_HIT"/>
</dbReference>
<keyword evidence="2" id="KW-0863">Zinc-finger</keyword>
<gene>
    <name evidence="6" type="ORF">MMYC01_208775</name>
</gene>
<sequence>MNNFGVIEIASTTTKSTPGWAYVPDTGPTLPAALQPANRKRAARNQPALGVSELSARQETKIRKDLEALDRDNHRDIAIPIPPKGGSSRAQNKHTPNVRKILQSQKTFANHLDDYQALRALAETNPAAAAAMNVAQAKPSTPITANAKSASPAPTQSSSTAGGTSKRSAAAAKRAAAKEKQEQEKERRRAKQTPKPEPQEPPEPQPQPKPAADEDDVEMLDAPPSAAATTTTTNNNNPLTTPSVSSTPITTANATEPPNPQSYPRESLILPPYQKPPPRPHPGDADPLLVSRVPPFPTDEELRALMTAPPLSYLDARATWDDDDEGGGRRGRYPPRAFCAVCGYWGRVKCMRCGTRCCALECLTVHGEECVGLGMGGRYGL</sequence>
<dbReference type="GO" id="GO:0008270">
    <property type="term" value="F:zinc ion binding"/>
    <property type="evidence" value="ECO:0007669"/>
    <property type="project" value="UniProtKB-KW"/>
</dbReference>
<feature type="region of interest" description="Disordered" evidence="4">
    <location>
        <begin position="142"/>
        <end position="295"/>
    </location>
</feature>
<dbReference type="Proteomes" id="UP000078237">
    <property type="component" value="Unassembled WGS sequence"/>
</dbReference>
<keyword evidence="3" id="KW-0862">Zinc</keyword>
<evidence type="ECO:0000313" key="7">
    <source>
        <dbReference type="Proteomes" id="UP000078237"/>
    </source>
</evidence>
<evidence type="ECO:0000256" key="3">
    <source>
        <dbReference type="ARBA" id="ARBA00022833"/>
    </source>
</evidence>
<dbReference type="CDD" id="cd21437">
    <property type="entry name" value="zf-HIT_ZNHIT1_like"/>
    <property type="match status" value="1"/>
</dbReference>
<dbReference type="STRING" id="100816.A0A175VTA4"/>
<feature type="compositionally biased region" description="Basic and acidic residues" evidence="4">
    <location>
        <begin position="176"/>
        <end position="187"/>
    </location>
</feature>
<name>A0A175VTA4_9PEZI</name>
<proteinExistence type="predicted"/>
<dbReference type="Pfam" id="PF04438">
    <property type="entry name" value="zf-HIT"/>
    <property type="match status" value="1"/>
</dbReference>
<keyword evidence="1" id="KW-0479">Metal-binding</keyword>
<dbReference type="EMBL" id="LCTW02000370">
    <property type="protein sequence ID" value="KXX74260.1"/>
    <property type="molecule type" value="Genomic_DNA"/>
</dbReference>
<evidence type="ECO:0000256" key="1">
    <source>
        <dbReference type="ARBA" id="ARBA00022723"/>
    </source>
</evidence>
<feature type="compositionally biased region" description="Pro residues" evidence="4">
    <location>
        <begin position="195"/>
        <end position="209"/>
    </location>
</feature>
<accession>A0A175VTA4</accession>